<accession>E3MDV9</accession>
<dbReference type="GeneID" id="9817294"/>
<reference evidence="1" key="1">
    <citation type="submission" date="2007-07" db="EMBL/GenBank/DDBJ databases">
        <title>PCAP assembly of the Caenorhabditis remanei genome.</title>
        <authorList>
            <consortium name="The Caenorhabditis remanei Sequencing Consortium"/>
            <person name="Wilson R.K."/>
        </authorList>
    </citation>
    <scope>NUCLEOTIDE SEQUENCE [LARGE SCALE GENOMIC DNA]</scope>
    <source>
        <strain evidence="1">PB4641</strain>
    </source>
</reference>
<dbReference type="eggNOG" id="ENOG502TIEN">
    <property type="taxonomic scope" value="Eukaryota"/>
</dbReference>
<sequence>MMRFVNDSNKMEKERNMEFSHIVLLTVEIALSMYGYYSMDSTLINSVVEAFYIIWIFNLLAASLFSIIANPLLFSIYRVGFRMIHLAAVVYIFCWYGYMAVSAYVLVFCIADFVYLVNGVSNEQMIFPGRWIVRTTEKWRYSYEETNVEYARFDALTSDDDEPLFRKDNDDDLIFPYPPMKSRNADNF</sequence>
<gene>
    <name evidence="1" type="ORF">CRE_22477</name>
</gene>
<dbReference type="RefSeq" id="XP_003105585.2">
    <property type="nucleotide sequence ID" value="XM_003105537.2"/>
</dbReference>
<dbReference type="HOGENOM" id="CLU_094339_0_0_1"/>
<dbReference type="AlphaFoldDB" id="E3MDV9"/>
<dbReference type="Proteomes" id="UP000008281">
    <property type="component" value="Unassembled WGS sequence"/>
</dbReference>
<protein>
    <submittedName>
        <fullName evidence="1">Uncharacterized protein</fullName>
    </submittedName>
</protein>
<name>E3MDV9_CAERE</name>
<evidence type="ECO:0000313" key="2">
    <source>
        <dbReference type="Proteomes" id="UP000008281"/>
    </source>
</evidence>
<evidence type="ECO:0000313" key="1">
    <source>
        <dbReference type="EMBL" id="EFO99503.1"/>
    </source>
</evidence>
<organism evidence="2">
    <name type="scientific">Caenorhabditis remanei</name>
    <name type="common">Caenorhabditis vulgaris</name>
    <dbReference type="NCBI Taxonomy" id="31234"/>
    <lineage>
        <taxon>Eukaryota</taxon>
        <taxon>Metazoa</taxon>
        <taxon>Ecdysozoa</taxon>
        <taxon>Nematoda</taxon>
        <taxon>Chromadorea</taxon>
        <taxon>Rhabditida</taxon>
        <taxon>Rhabditina</taxon>
        <taxon>Rhabditomorpha</taxon>
        <taxon>Rhabditoidea</taxon>
        <taxon>Rhabditidae</taxon>
        <taxon>Peloderinae</taxon>
        <taxon>Caenorhabditis</taxon>
    </lineage>
</organism>
<dbReference type="KEGG" id="crq:GCK72_025888"/>
<dbReference type="OrthoDB" id="5871853at2759"/>
<keyword evidence="2" id="KW-1185">Reference proteome</keyword>
<dbReference type="EMBL" id="DS268438">
    <property type="protein sequence ID" value="EFO99503.1"/>
    <property type="molecule type" value="Genomic_DNA"/>
</dbReference>
<proteinExistence type="predicted"/>
<dbReference type="CTD" id="9817294"/>
<dbReference type="OMA" id="WIVRTTE"/>
<dbReference type="FunCoup" id="E3MDV9">
    <property type="interactions" value="546"/>
</dbReference>